<dbReference type="SUPFAM" id="SSF52540">
    <property type="entry name" value="P-loop containing nucleoside triphosphate hydrolases"/>
    <property type="match status" value="1"/>
</dbReference>
<dbReference type="InterPro" id="IPR018310">
    <property type="entry name" value="Put_endonuclease_Z1-dom"/>
</dbReference>
<dbReference type="Proteomes" id="UP001276840">
    <property type="component" value="Unassembled WGS sequence"/>
</dbReference>
<proteinExistence type="predicted"/>
<evidence type="ECO:0000313" key="3">
    <source>
        <dbReference type="EMBL" id="MDX8525493.1"/>
    </source>
</evidence>
<feature type="domain" description="Putative endonuclease Z1" evidence="1">
    <location>
        <begin position="261"/>
        <end position="445"/>
    </location>
</feature>
<dbReference type="EMBL" id="JAVIJF010000008">
    <property type="protein sequence ID" value="MDX8525493.1"/>
    <property type="molecule type" value="Genomic_DNA"/>
</dbReference>
<evidence type="ECO:0000259" key="2">
    <source>
        <dbReference type="Pfam" id="PF18766"/>
    </source>
</evidence>
<keyword evidence="4" id="KW-1185">Reference proteome</keyword>
<accession>A0ABU4ZNA2</accession>
<organism evidence="3 4">
    <name type="scientific">Mesorhizobium montanum</name>
    <dbReference type="NCBI Taxonomy" id="3072323"/>
    <lineage>
        <taxon>Bacteria</taxon>
        <taxon>Pseudomonadati</taxon>
        <taxon>Pseudomonadota</taxon>
        <taxon>Alphaproteobacteria</taxon>
        <taxon>Hyphomicrobiales</taxon>
        <taxon>Phyllobacteriaceae</taxon>
        <taxon>Mesorhizobium</taxon>
    </lineage>
</organism>
<sequence length="620" mass="69849">MEKSFNLGRFKAIDPAADQYERQLRRLIDDGADVTCIEKAVQGALKNLSGDGRRAFVIYGEPQSGKTEMMICLTAKLLDEGRRFIVHLLNDSVDLLGQNLGRFQDSGLAPSAQNYTEILDPSIDVKSRRYVIFAKKNAGDLEKLLEKINSLKDIVVIDDEADFASPNSKVNSAARTRINQLIHDILGPTGDYIGVTATPARLDLNNTFDNDSRLWVNFPPHPMYTGQDIFFPLEWPSKNLALPFQLELLSDRGDDPKYARRALFGFLVNVSYLNQYVNQTEANYSLLVHTSGKRIDHKSDWSIMQDTLASLTNSQSKKFDGYVRDIWILANERYPDADPDRLTSYVVKNISRNAVIILNSDRDLTRKGRSATRPASLFTIVIGGNIVSRGVTFENLLSMFFTRDVKHKIQQDTYIQRARMFGARGKYLRFFELTIPRALYADWHRCFVFHKLALEAIREGKGSPVWLGDGRISAVSPSSIDRSTVDMNKGEMGFGLFEFDPGVDQRIQSLNSVSAKLEALQKELGESAFPEYLKRYILRTASPSVERTVAVHPTSSIEGYKDAEGLDKVAIERRRGLIGQSQTAQFPNALHHLKVFTNSAGKGRLFYKFSGSIQFIKNTK</sequence>
<comment type="caution">
    <text evidence="3">The sequence shown here is derived from an EMBL/GenBank/DDBJ whole genome shotgun (WGS) entry which is preliminary data.</text>
</comment>
<dbReference type="Pfam" id="PF10593">
    <property type="entry name" value="Z1"/>
    <property type="match status" value="1"/>
</dbReference>
<reference evidence="3 4" key="1">
    <citation type="submission" date="2023-08" db="EMBL/GenBank/DDBJ databases">
        <title>Implementing the SeqCode for naming new Mesorhizobium species isolated from Vachellia karroo root nodules.</title>
        <authorList>
            <person name="Van Lill M."/>
        </authorList>
    </citation>
    <scope>NUCLEOTIDE SEQUENCE [LARGE SCALE GENOMIC DNA]</scope>
    <source>
        <strain evidence="3 4">MSK 1335</strain>
    </source>
</reference>
<feature type="domain" description="SWI2/SNF2 ATPase" evidence="2">
    <location>
        <begin position="40"/>
        <end position="207"/>
    </location>
</feature>
<evidence type="ECO:0000259" key="1">
    <source>
        <dbReference type="Pfam" id="PF10593"/>
    </source>
</evidence>
<dbReference type="Gene3D" id="3.40.50.300">
    <property type="entry name" value="P-loop containing nucleotide triphosphate hydrolases"/>
    <property type="match status" value="1"/>
</dbReference>
<name>A0ABU4ZNA2_9HYPH</name>
<protein>
    <submittedName>
        <fullName evidence="3">Z1 domain-containing protein</fullName>
    </submittedName>
</protein>
<dbReference type="Pfam" id="PF18766">
    <property type="entry name" value="SWI2_SNF2"/>
    <property type="match status" value="1"/>
</dbReference>
<dbReference type="RefSeq" id="WP_320233436.1">
    <property type="nucleotide sequence ID" value="NZ_JAVIJF010000008.1"/>
</dbReference>
<gene>
    <name evidence="3" type="ORF">RFM68_13320</name>
</gene>
<dbReference type="InterPro" id="IPR027417">
    <property type="entry name" value="P-loop_NTPase"/>
</dbReference>
<dbReference type="InterPro" id="IPR040980">
    <property type="entry name" value="SWI2_SNF2"/>
</dbReference>
<evidence type="ECO:0000313" key="4">
    <source>
        <dbReference type="Proteomes" id="UP001276840"/>
    </source>
</evidence>